<sequence>MNEEGCMATAWQKREMEHRAFINGFYERVAEQADDAHDPDQYFLIMARWFLEAVIGERVNMMEVTNPEVVSILTEINGFARTRAEAGMLKQDFLQRLLESGFHATQTEHLRERVHEQEKLYVGHGAMDEVELSPRD</sequence>
<dbReference type="Proteomes" id="UP000178495">
    <property type="component" value="Unassembled WGS sequence"/>
</dbReference>
<name>A0A1G2CIM3_9BACT</name>
<comment type="caution">
    <text evidence="1">The sequence shown here is derived from an EMBL/GenBank/DDBJ whole genome shotgun (WGS) entry which is preliminary data.</text>
</comment>
<organism evidence="1 2">
    <name type="scientific">Candidatus Liptonbacteria bacterium RIFCSPLOWO2_01_FULL_56_20</name>
    <dbReference type="NCBI Taxonomy" id="1798652"/>
    <lineage>
        <taxon>Bacteria</taxon>
        <taxon>Candidatus Liptoniibacteriota</taxon>
    </lineage>
</organism>
<protein>
    <submittedName>
        <fullName evidence="1">Uncharacterized protein</fullName>
    </submittedName>
</protein>
<dbReference type="EMBL" id="MHLC01000018">
    <property type="protein sequence ID" value="OGZ01225.1"/>
    <property type="molecule type" value="Genomic_DNA"/>
</dbReference>
<reference evidence="1 2" key="1">
    <citation type="journal article" date="2016" name="Nat. Commun.">
        <title>Thousands of microbial genomes shed light on interconnected biogeochemical processes in an aquifer system.</title>
        <authorList>
            <person name="Anantharaman K."/>
            <person name="Brown C.T."/>
            <person name="Hug L.A."/>
            <person name="Sharon I."/>
            <person name="Castelle C.J."/>
            <person name="Probst A.J."/>
            <person name="Thomas B.C."/>
            <person name="Singh A."/>
            <person name="Wilkins M.J."/>
            <person name="Karaoz U."/>
            <person name="Brodie E.L."/>
            <person name="Williams K.H."/>
            <person name="Hubbard S.S."/>
            <person name="Banfield J.F."/>
        </authorList>
    </citation>
    <scope>NUCLEOTIDE SEQUENCE [LARGE SCALE GENOMIC DNA]</scope>
</reference>
<dbReference type="AlphaFoldDB" id="A0A1G2CIM3"/>
<evidence type="ECO:0000313" key="1">
    <source>
        <dbReference type="EMBL" id="OGZ01225.1"/>
    </source>
</evidence>
<proteinExistence type="predicted"/>
<accession>A0A1G2CIM3</accession>
<gene>
    <name evidence="1" type="ORF">A3A43_01060</name>
</gene>
<evidence type="ECO:0000313" key="2">
    <source>
        <dbReference type="Proteomes" id="UP000178495"/>
    </source>
</evidence>